<dbReference type="EMBL" id="JACJVJ010000001">
    <property type="protein sequence ID" value="MBC2777336.1"/>
    <property type="molecule type" value="Genomic_DNA"/>
</dbReference>
<dbReference type="GO" id="GO:0006950">
    <property type="term" value="P:response to stress"/>
    <property type="evidence" value="ECO:0007669"/>
    <property type="project" value="TreeGrafter"/>
</dbReference>
<evidence type="ECO:0000259" key="2">
    <source>
        <dbReference type="PROSITE" id="PS50995"/>
    </source>
</evidence>
<organism evidence="3 4">
    <name type="scientific">Parasphingopyxis marina</name>
    <dbReference type="NCBI Taxonomy" id="2761622"/>
    <lineage>
        <taxon>Bacteria</taxon>
        <taxon>Pseudomonadati</taxon>
        <taxon>Pseudomonadota</taxon>
        <taxon>Alphaproteobacteria</taxon>
        <taxon>Sphingomonadales</taxon>
        <taxon>Sphingomonadaceae</taxon>
        <taxon>Parasphingopyxis</taxon>
    </lineage>
</organism>
<dbReference type="InterPro" id="IPR036390">
    <property type="entry name" value="WH_DNA-bd_sf"/>
</dbReference>
<dbReference type="InterPro" id="IPR039422">
    <property type="entry name" value="MarR/SlyA-like"/>
</dbReference>
<name>A0A842HW48_9SPHN</name>
<dbReference type="InterPro" id="IPR036388">
    <property type="entry name" value="WH-like_DNA-bd_sf"/>
</dbReference>
<accession>A0A842HW48</accession>
<dbReference type="Gene3D" id="1.10.10.10">
    <property type="entry name" value="Winged helix-like DNA-binding domain superfamily/Winged helix DNA-binding domain"/>
    <property type="match status" value="1"/>
</dbReference>
<evidence type="ECO:0000313" key="3">
    <source>
        <dbReference type="EMBL" id="MBC2777336.1"/>
    </source>
</evidence>
<dbReference type="SUPFAM" id="SSF46785">
    <property type="entry name" value="Winged helix' DNA-binding domain"/>
    <property type="match status" value="1"/>
</dbReference>
<dbReference type="PROSITE" id="PS50995">
    <property type="entry name" value="HTH_MARR_2"/>
    <property type="match status" value="1"/>
</dbReference>
<gene>
    <name evidence="3" type="ORF">H6P80_06855</name>
</gene>
<proteinExistence type="predicted"/>
<dbReference type="InterPro" id="IPR000835">
    <property type="entry name" value="HTH_MarR-typ"/>
</dbReference>
<protein>
    <submittedName>
        <fullName evidence="3">MarR family transcriptional regulator</fullName>
    </submittedName>
</protein>
<feature type="domain" description="HTH marR-type" evidence="2">
    <location>
        <begin position="24"/>
        <end position="156"/>
    </location>
</feature>
<evidence type="ECO:0000256" key="1">
    <source>
        <dbReference type="SAM" id="MobiDB-lite"/>
    </source>
</evidence>
<dbReference type="PANTHER" id="PTHR33164">
    <property type="entry name" value="TRANSCRIPTIONAL REGULATOR, MARR FAMILY"/>
    <property type="match status" value="1"/>
</dbReference>
<dbReference type="AlphaFoldDB" id="A0A842HW48"/>
<comment type="caution">
    <text evidence="3">The sequence shown here is derived from an EMBL/GenBank/DDBJ whole genome shotgun (WGS) entry which is preliminary data.</text>
</comment>
<feature type="region of interest" description="Disordered" evidence="1">
    <location>
        <begin position="1"/>
        <end position="21"/>
    </location>
</feature>
<dbReference type="RefSeq" id="WP_185800554.1">
    <property type="nucleotide sequence ID" value="NZ_JACJVJ010000001.1"/>
</dbReference>
<dbReference type="SMART" id="SM00347">
    <property type="entry name" value="HTH_MARR"/>
    <property type="match status" value="1"/>
</dbReference>
<keyword evidence="4" id="KW-1185">Reference proteome</keyword>
<reference evidence="3 4" key="1">
    <citation type="submission" date="2020-08" db="EMBL/GenBank/DDBJ databases">
        <title>Draft genome sequence of Parasphingopyxis sp. GrpM-11.</title>
        <authorList>
            <person name="Oh J."/>
            <person name="Roh D.-H."/>
        </authorList>
    </citation>
    <scope>NUCLEOTIDE SEQUENCE [LARGE SCALE GENOMIC DNA]</scope>
    <source>
        <strain evidence="3 4">GrpM-11</strain>
    </source>
</reference>
<sequence length="159" mass="17734">MTEAAMPGITHSMIGDPPTGNGREPALVHLVKWAEMAVRNRVETALRPMALTTVQLLLLVMLDEVGEATPAALSRAMHRTPQAMTTLLKPLERDGLVARRPDETNRRRILLSLDTEGRKLLRRVRSVTPEVEAELFAELDDTERATLRRLLMKIAQPLG</sequence>
<dbReference type="Pfam" id="PF01047">
    <property type="entry name" value="MarR"/>
    <property type="match status" value="1"/>
</dbReference>
<dbReference type="PRINTS" id="PR00598">
    <property type="entry name" value="HTHMARR"/>
</dbReference>
<dbReference type="GO" id="GO:0003700">
    <property type="term" value="F:DNA-binding transcription factor activity"/>
    <property type="evidence" value="ECO:0007669"/>
    <property type="project" value="InterPro"/>
</dbReference>
<dbReference type="Proteomes" id="UP000564378">
    <property type="component" value="Unassembled WGS sequence"/>
</dbReference>
<dbReference type="PANTHER" id="PTHR33164:SF43">
    <property type="entry name" value="HTH-TYPE TRANSCRIPTIONAL REPRESSOR YETL"/>
    <property type="match status" value="1"/>
</dbReference>
<evidence type="ECO:0000313" key="4">
    <source>
        <dbReference type="Proteomes" id="UP000564378"/>
    </source>
</evidence>